<dbReference type="PANTHER" id="PTHR24366">
    <property type="entry name" value="IG(IMMUNOGLOBULIN) AND LRR(LEUCINE RICH REPEAT) DOMAINS"/>
    <property type="match status" value="1"/>
</dbReference>
<dbReference type="Gene3D" id="3.80.10.10">
    <property type="entry name" value="Ribonuclease Inhibitor"/>
    <property type="match status" value="1"/>
</dbReference>
<feature type="chain" id="PRO_5002935058" description="LRRCT domain-containing protein" evidence="4">
    <location>
        <begin position="32"/>
        <end position="1110"/>
    </location>
</feature>
<evidence type="ECO:0000256" key="2">
    <source>
        <dbReference type="ARBA" id="ARBA00022737"/>
    </source>
</evidence>
<feature type="signal peptide" evidence="4">
    <location>
        <begin position="1"/>
        <end position="31"/>
    </location>
</feature>
<organism>
    <name type="scientific">Branchiostoma floridae</name>
    <name type="common">Florida lancelet</name>
    <name type="synonym">Amphioxus</name>
    <dbReference type="NCBI Taxonomy" id="7739"/>
    <lineage>
        <taxon>Eukaryota</taxon>
        <taxon>Metazoa</taxon>
        <taxon>Chordata</taxon>
        <taxon>Cephalochordata</taxon>
        <taxon>Leptocardii</taxon>
        <taxon>Amphioxiformes</taxon>
        <taxon>Branchiostomatidae</taxon>
        <taxon>Branchiostoma</taxon>
    </lineage>
</organism>
<name>C3ZVH3_BRAFL</name>
<feature type="compositionally biased region" description="Polar residues" evidence="3">
    <location>
        <begin position="499"/>
        <end position="515"/>
    </location>
</feature>
<feature type="region of interest" description="Disordered" evidence="3">
    <location>
        <begin position="473"/>
        <end position="520"/>
    </location>
</feature>
<dbReference type="AlphaFoldDB" id="C3ZVH3"/>
<keyword evidence="2" id="KW-0677">Repeat</keyword>
<dbReference type="SUPFAM" id="SSF52058">
    <property type="entry name" value="L domain-like"/>
    <property type="match status" value="1"/>
</dbReference>
<dbReference type="InParanoid" id="C3ZVH3"/>
<dbReference type="FunFam" id="3.80.10.10:FF:001023">
    <property type="entry name" value="Uncharacterized protein"/>
    <property type="match status" value="1"/>
</dbReference>
<accession>C3ZVH3</accession>
<dbReference type="PANTHER" id="PTHR24366:SF170">
    <property type="entry name" value="RE50361P"/>
    <property type="match status" value="1"/>
</dbReference>
<proteinExistence type="predicted"/>
<evidence type="ECO:0000313" key="5">
    <source>
        <dbReference type="EMBL" id="EEN43494.1"/>
    </source>
</evidence>
<dbReference type="eggNOG" id="KOG0619">
    <property type="taxonomic scope" value="Eukaryota"/>
</dbReference>
<protein>
    <recommendedName>
        <fullName evidence="6">LRRCT domain-containing protein</fullName>
    </recommendedName>
</protein>
<feature type="region of interest" description="Disordered" evidence="3">
    <location>
        <begin position="697"/>
        <end position="725"/>
    </location>
</feature>
<dbReference type="InterPro" id="IPR003591">
    <property type="entry name" value="Leu-rich_rpt_typical-subtyp"/>
</dbReference>
<dbReference type="InterPro" id="IPR032675">
    <property type="entry name" value="LRR_dom_sf"/>
</dbReference>
<keyword evidence="1" id="KW-0433">Leucine-rich repeat</keyword>
<evidence type="ECO:0008006" key="6">
    <source>
        <dbReference type="Google" id="ProtNLM"/>
    </source>
</evidence>
<evidence type="ECO:0000256" key="3">
    <source>
        <dbReference type="SAM" id="MobiDB-lite"/>
    </source>
</evidence>
<evidence type="ECO:0000256" key="1">
    <source>
        <dbReference type="ARBA" id="ARBA00022614"/>
    </source>
</evidence>
<gene>
    <name evidence="5" type="ORF">BRAFLDRAFT_100170</name>
</gene>
<keyword evidence="4" id="KW-0732">Signal</keyword>
<dbReference type="SMART" id="SM00369">
    <property type="entry name" value="LRR_TYP"/>
    <property type="match status" value="5"/>
</dbReference>
<reference evidence="5" key="1">
    <citation type="journal article" date="2008" name="Nature">
        <title>The amphioxus genome and the evolution of the chordate karyotype.</title>
        <authorList>
            <consortium name="US DOE Joint Genome Institute (JGI-PGF)"/>
            <person name="Putnam N.H."/>
            <person name="Butts T."/>
            <person name="Ferrier D.E.K."/>
            <person name="Furlong R.F."/>
            <person name="Hellsten U."/>
            <person name="Kawashima T."/>
            <person name="Robinson-Rechavi M."/>
            <person name="Shoguchi E."/>
            <person name="Terry A."/>
            <person name="Yu J.-K."/>
            <person name="Benito-Gutierrez E.L."/>
            <person name="Dubchak I."/>
            <person name="Garcia-Fernandez J."/>
            <person name="Gibson-Brown J.J."/>
            <person name="Grigoriev I.V."/>
            <person name="Horton A.C."/>
            <person name="de Jong P.J."/>
            <person name="Jurka J."/>
            <person name="Kapitonov V.V."/>
            <person name="Kohara Y."/>
            <person name="Kuroki Y."/>
            <person name="Lindquist E."/>
            <person name="Lucas S."/>
            <person name="Osoegawa K."/>
            <person name="Pennacchio L.A."/>
            <person name="Salamov A.A."/>
            <person name="Satou Y."/>
            <person name="Sauka-Spengler T."/>
            <person name="Schmutz J."/>
            <person name="Shin-I T."/>
            <person name="Toyoda A."/>
            <person name="Bronner-Fraser M."/>
            <person name="Fujiyama A."/>
            <person name="Holland L.Z."/>
            <person name="Holland P.W.H."/>
            <person name="Satoh N."/>
            <person name="Rokhsar D.S."/>
        </authorList>
    </citation>
    <scope>NUCLEOTIDE SEQUENCE [LARGE SCALE GENOMIC DNA]</scope>
    <source>
        <strain evidence="5">S238N-H82</strain>
        <tissue evidence="5">Testes</tissue>
    </source>
</reference>
<dbReference type="EMBL" id="GG666689">
    <property type="protein sequence ID" value="EEN43494.1"/>
    <property type="molecule type" value="Genomic_DNA"/>
</dbReference>
<dbReference type="PROSITE" id="PS51450">
    <property type="entry name" value="LRR"/>
    <property type="match status" value="1"/>
</dbReference>
<evidence type="ECO:0000256" key="4">
    <source>
        <dbReference type="SAM" id="SignalP"/>
    </source>
</evidence>
<sequence>MLGYTAGMCVRGGAKENTALLFLLLWVAACAENGLGYTQCETAGWRECLPITGGSKALSVTTYGARTCVFCSVVHGVVTSGSPFPLIAKVNDVAIRGYPFHVLSVLKLAQLEHAELHSSLSLIDADITDVDNNTFAGFSSLRKLSLDSNRLSHVKQAWFTGLEKLVVLILSNNNIRHIDPRSFVHLKYLVGLDLENNLLQVVDPSWLIRPTGGLTLDLSSNAINSISPASFHHLKLYWLDLRGNDLSCLDEKVLSGQSTLLYLRVSSSVLSSVHDAKPHSMKWSLSRLARVFRNAVTMVVEVPKFIFCVKQNSHELSFGWMVDTSDNGSDKIKMEGVNPGISCGELDRSLSTISVQAPVVVLATGDSLDDNTVPNKLEQQCRQVWEYGDGIKVDLMGNIIFQLVSMATGNTTVEDVAMSFVQTQRTNTPTNTEDTTHTNAIHDDMKNITCILITKDEHTELFFTIHPAQHQAHTTVTTYRTTTDHSSSLSHNSRHTEKGYTSSEPRDTSTQVSTTHDSEVPPATDHVLISVVVSAVVSVVVASLVVLVWKLRSARLNAEDGSASDDAHIWIIPPGVAFPGLLRSASLPALSGNAASDDIASCRSLPAVLDTIDPTYSEIPDDIATAHRPLPSLPHTYWEIPDDVISGVVRSVSLPACTLGKTPDDAASCKSLPAVLQSVEPTYTEIPDDIAAAQRPLPALPRSPEPDQEAATQRHMPAPPHTYSEIPDDEDSGPIPFYADGAEFSLHVVTNRRQNRRAFRDNTIASSRHRSGRSIAAYGSAEVTRTQVNNFYRTAPEAQSIRTRSKTRTALVSQATSHGLRTYVNATDAILSSGQNVTEAHIAFLTFPDAYFPWEVSGDGTRITPRRASLPLVTLPNTYWPWDIPGDGNGMRPRGESLPSVTLPNTYWPWHIPGEGTRNTTRRSSLPPVTLPNTYWHWDIPGEGTRNTTRRASLPSVTLPNTYWPWDIPGDGNGMRPRGESLPSVTLPNTYWPWHIPGEGTRNTTRQSSLPPVTLPNTYWPWHIPGEGNSMRPRGESLPSVTLPNTYWTWHIPGEGNGMRPRGESLPSVTLPNTYWPWYVPGVGTRNTTRRSSLPPVTVPNTYWPWEMPK</sequence>
<dbReference type="Pfam" id="PF13855">
    <property type="entry name" value="LRR_8"/>
    <property type="match status" value="1"/>
</dbReference>
<dbReference type="InterPro" id="IPR001611">
    <property type="entry name" value="Leu-rich_rpt"/>
</dbReference>